<feature type="transmembrane region" description="Helical" evidence="1">
    <location>
        <begin position="175"/>
        <end position="195"/>
    </location>
</feature>
<keyword evidence="1" id="KW-0472">Membrane</keyword>
<name>A0A6N2S6E4_9FIRM</name>
<dbReference type="EMBL" id="CACRST010000010">
    <property type="protein sequence ID" value="VYS88318.1"/>
    <property type="molecule type" value="Genomic_DNA"/>
</dbReference>
<dbReference type="PANTHER" id="PTHR37305">
    <property type="entry name" value="INTEGRAL MEMBRANE PROTEIN-RELATED"/>
    <property type="match status" value="1"/>
</dbReference>
<feature type="transmembrane region" description="Helical" evidence="1">
    <location>
        <begin position="149"/>
        <end position="168"/>
    </location>
</feature>
<dbReference type="Pfam" id="PF12730">
    <property type="entry name" value="ABC2_membrane_4"/>
    <property type="match status" value="1"/>
</dbReference>
<feature type="transmembrane region" description="Helical" evidence="1">
    <location>
        <begin position="59"/>
        <end position="83"/>
    </location>
</feature>
<organism evidence="2">
    <name type="scientific">Blautia glucerasea</name>
    <dbReference type="NCBI Taxonomy" id="536633"/>
    <lineage>
        <taxon>Bacteria</taxon>
        <taxon>Bacillati</taxon>
        <taxon>Bacillota</taxon>
        <taxon>Clostridia</taxon>
        <taxon>Lachnospirales</taxon>
        <taxon>Lachnospiraceae</taxon>
        <taxon>Blautia</taxon>
    </lineage>
</organism>
<evidence type="ECO:0000256" key="1">
    <source>
        <dbReference type="SAM" id="Phobius"/>
    </source>
</evidence>
<feature type="transmembrane region" description="Helical" evidence="1">
    <location>
        <begin position="104"/>
        <end position="134"/>
    </location>
</feature>
<keyword evidence="1" id="KW-1133">Transmembrane helix</keyword>
<evidence type="ECO:0000313" key="2">
    <source>
        <dbReference type="EMBL" id="VYS88318.1"/>
    </source>
</evidence>
<accession>A0A6N2S6E4</accession>
<feature type="transmembrane region" description="Helical" evidence="1">
    <location>
        <begin position="20"/>
        <end position="39"/>
    </location>
</feature>
<protein>
    <submittedName>
        <fullName evidence="2">ABC-2 family transporter protein</fullName>
    </submittedName>
</protein>
<feature type="transmembrane region" description="Helical" evidence="1">
    <location>
        <begin position="241"/>
        <end position="260"/>
    </location>
</feature>
<sequence length="265" mass="29864">MLRLIRCELWKLKRKRFVQLVIAAAFLFPAVLTFFFMNWEQVWQKCSTQAEAFDLMWQSVLGFGIQLLMPCIIGIIAALLFFMERDNDTFKSLKTIPVSSTKLVLAKVALLFLFSIVFCTASTIASVFCGGIAFEVQGIGYKLWMSVKMGIYITAGTLPLVAVIVFCSKSYIFSILLCVFYSVLNEAGTFVMNALPKAVVYLMPVPLTTLWSADDMQKHMIISDPKDLQSFQELIPSEAEVAAILFGTALISVFFMIKLYQRRGE</sequence>
<dbReference type="AlphaFoldDB" id="A0A6N2S6E4"/>
<proteinExistence type="predicted"/>
<gene>
    <name evidence="2" type="ORF">BGLFYP119_00965</name>
</gene>
<keyword evidence="1" id="KW-0812">Transmembrane</keyword>
<dbReference type="PANTHER" id="PTHR37305:SF1">
    <property type="entry name" value="MEMBRANE PROTEIN"/>
    <property type="match status" value="1"/>
</dbReference>
<reference evidence="2" key="1">
    <citation type="submission" date="2019-11" db="EMBL/GenBank/DDBJ databases">
        <authorList>
            <person name="Feng L."/>
        </authorList>
    </citation>
    <scope>NUCLEOTIDE SEQUENCE</scope>
    <source>
        <strain evidence="2">BgluceraseaLFYP119</strain>
    </source>
</reference>